<dbReference type="PANTHER" id="PTHR46523">
    <property type="entry name" value="DCTP PYROPHOSPHATASE 1"/>
    <property type="match status" value="1"/>
</dbReference>
<reference evidence="1 2" key="1">
    <citation type="submission" date="2020-07" db="EMBL/GenBank/DDBJ databases">
        <title>MOT database genomes.</title>
        <authorList>
            <person name="Joseph S."/>
            <person name="Aduse-Opoku J."/>
            <person name="Hashim A."/>
            <person name="Wade W."/>
            <person name="Curtis M."/>
        </authorList>
    </citation>
    <scope>NUCLEOTIDE SEQUENCE [LARGE SCALE GENOMIC DNA]</scope>
    <source>
        <strain evidence="1 2">CIP 106318</strain>
    </source>
</reference>
<dbReference type="PIRSF" id="PIRSF029826">
    <property type="entry name" value="UCP029826_pph"/>
    <property type="match status" value="1"/>
</dbReference>
<dbReference type="PANTHER" id="PTHR46523:SF1">
    <property type="entry name" value="DCTP PYROPHOSPHATASE 1"/>
    <property type="match status" value="1"/>
</dbReference>
<protein>
    <submittedName>
        <fullName evidence="1">Nucleotide pyrophosphohydrolase</fullName>
    </submittedName>
</protein>
<sequence length="100" mass="11955">MQELKETIESFRRARNWHYENPGMLSKSIIIEAAELLEHFQWGDDNSFNKEEVEKEIADVLIYTLSLCYHLNLDPKEIIESKLKEVAIKYPIKDKEYKHE</sequence>
<dbReference type="InterPro" id="IPR052555">
    <property type="entry name" value="dCTP_Pyrophosphatase"/>
</dbReference>
<comment type="caution">
    <text evidence="1">The sequence shown here is derived from an EMBL/GenBank/DDBJ whole genome shotgun (WGS) entry which is preliminary data.</text>
</comment>
<keyword evidence="2" id="KW-1185">Reference proteome</keyword>
<dbReference type="Proteomes" id="UP000531840">
    <property type="component" value="Unassembled WGS sequence"/>
</dbReference>
<dbReference type="EMBL" id="JACBYF010000006">
    <property type="protein sequence ID" value="NYS47424.1"/>
    <property type="molecule type" value="Genomic_DNA"/>
</dbReference>
<dbReference type="Pfam" id="PF12643">
    <property type="entry name" value="MazG-like"/>
    <property type="match status" value="1"/>
</dbReference>
<name>A0ABX2T1U1_9BACL</name>
<dbReference type="InterPro" id="IPR025984">
    <property type="entry name" value="DCTPP"/>
</dbReference>
<dbReference type="Gene3D" id="1.10.287.1080">
    <property type="entry name" value="MazG-like"/>
    <property type="match status" value="1"/>
</dbReference>
<gene>
    <name evidence="1" type="ORF">HZY85_04340</name>
</gene>
<dbReference type="CDD" id="cd11537">
    <property type="entry name" value="NTP-PPase_RS21-C6_like"/>
    <property type="match status" value="1"/>
</dbReference>
<accession>A0ABX2T1U1</accession>
<evidence type="ECO:0000313" key="1">
    <source>
        <dbReference type="EMBL" id="NYS47424.1"/>
    </source>
</evidence>
<dbReference type="RefSeq" id="WP_179941210.1">
    <property type="nucleotide sequence ID" value="NZ_JACBYF010000006.1"/>
</dbReference>
<evidence type="ECO:0000313" key="2">
    <source>
        <dbReference type="Proteomes" id="UP000531840"/>
    </source>
</evidence>
<proteinExistence type="predicted"/>
<organism evidence="1 2">
    <name type="scientific">Gemelliphila palaticanis</name>
    <dbReference type="NCBI Taxonomy" id="81950"/>
    <lineage>
        <taxon>Bacteria</taxon>
        <taxon>Bacillati</taxon>
        <taxon>Bacillota</taxon>
        <taxon>Bacilli</taxon>
        <taxon>Bacillales</taxon>
        <taxon>Gemellaceae</taxon>
        <taxon>Gemelliphila</taxon>
    </lineage>
</organism>
<dbReference type="SUPFAM" id="SSF101386">
    <property type="entry name" value="all-alpha NTP pyrophosphatases"/>
    <property type="match status" value="1"/>
</dbReference>